<organism evidence="2 3">
    <name type="scientific">Mycena maculata</name>
    <dbReference type="NCBI Taxonomy" id="230809"/>
    <lineage>
        <taxon>Eukaryota</taxon>
        <taxon>Fungi</taxon>
        <taxon>Dikarya</taxon>
        <taxon>Basidiomycota</taxon>
        <taxon>Agaricomycotina</taxon>
        <taxon>Agaricomycetes</taxon>
        <taxon>Agaricomycetidae</taxon>
        <taxon>Agaricales</taxon>
        <taxon>Marasmiineae</taxon>
        <taxon>Mycenaceae</taxon>
        <taxon>Mycena</taxon>
    </lineage>
</organism>
<name>A0AAD7NXQ9_9AGAR</name>
<feature type="compositionally biased region" description="Low complexity" evidence="1">
    <location>
        <begin position="372"/>
        <end position="388"/>
    </location>
</feature>
<sequence length="1143" mass="123470">MSEEPGGGRDLSVYEERDTCGLYEELVDALTAMGPKALGNIDCPDDFIRHMPAGYSSNIEFRDKEGFEFRTLIVGEIAAPIHGTVLRATGNFFASNDFKPIDDTKVNVKDILALTMPTSAPMRMANYYENQTVPLRAAIDHELGIEMAADPPEEFLLRPWLRSTEENSNQDDLIVVHMLPKYGIPASAGAAVVTPCKGKRKLDDDNPRSAAGSAAPSAQPSAASQAREICKPIAADIKLGAFYDPRLLPDYGGAYFRHVKAKLLQLDVRDGTEGANNALIPPYEFYDRLKVGTLVLVSASLHIFVMSDTDAKGAPRAKRRKVYQINAHSIKVLADSNEPVEQRLVMIPRNSAGASSVPTPAPVEFAQFNLKSSPTKAKPKPSASSDGGAPSGGEGSSSGPPEPDVPGPDEDDLMGQDIPPKPPAKRTKKAPGALSEMAPWFKWPRSTSMSDLRRLVHEQCDERPVKRPRYSPSDNDDPSHDFGRHHPQSRFDPFINLDVQIVQGPLRGQFAAVTATSPDEKSVSVRTEARAVNTILNISVSWTRERHTGLELHEYLRTSRTEREILRARRQLAWAEIAGRVQFGPLNPFVADVLFAARASGRAATPPLTTVHVPDLEGSTSAHLPLSDFDPTSAWTATSSLCAPVRLALSLSSPLKSAPAPSPRDTYWLLAPALRGKYLDVLISKDAGYRGHYDDTVGVIEELPEIKRGRRGSVKVKFGVAAASRRSIKISCVLPLHTNELEGSVSRAAARSVFDINDVGVVIIGPDSAGSSDQLGEKGYTVPGGRIWIQDKLYSFPLSSICRLSRGKTCKGAELDLLLRTDEDFVLYALSVLSGQLIGRESHSAPCDMEDTDFIPPVHTLLVGDSSKEGEDERDSDEQAPLVRMTRVAKPPLPVASPVSASSGDGTVPRGTARAFAGRGTSVVRIDVDEWVPPVVVREAPIMVNSDDEFPPMRGGSAPLNVARSDFDFAKEKHLSSSIATTNSLRPHVGASFDAIFCRSLTRIVARARRIASGARLRSGPVAAVDFSGLTDGESRPEKRKQKKKTKKQRDSAAVAGVPEISDFFPSVDKGAGALRVLMTPEFIVQSSSPSPRTVLLARQKINVPFAGSSSRIPLCTSAVIASVTPASGCLWSISSNARIAGR</sequence>
<feature type="region of interest" description="Disordered" evidence="1">
    <location>
        <begin position="372"/>
        <end position="434"/>
    </location>
</feature>
<dbReference type="EMBL" id="JARJLG010000007">
    <property type="protein sequence ID" value="KAJ7779472.1"/>
    <property type="molecule type" value="Genomic_DNA"/>
</dbReference>
<feature type="compositionally biased region" description="Low complexity" evidence="1">
    <location>
        <begin position="209"/>
        <end position="223"/>
    </location>
</feature>
<dbReference type="AlphaFoldDB" id="A0AAD7NXQ9"/>
<evidence type="ECO:0000313" key="2">
    <source>
        <dbReference type="EMBL" id="KAJ7779472.1"/>
    </source>
</evidence>
<gene>
    <name evidence="2" type="ORF">DFH07DRAFT_765757</name>
</gene>
<feature type="region of interest" description="Disordered" evidence="1">
    <location>
        <begin position="458"/>
        <end position="489"/>
    </location>
</feature>
<feature type="region of interest" description="Disordered" evidence="1">
    <location>
        <begin position="1028"/>
        <end position="1052"/>
    </location>
</feature>
<evidence type="ECO:0000256" key="1">
    <source>
        <dbReference type="SAM" id="MobiDB-lite"/>
    </source>
</evidence>
<keyword evidence="3" id="KW-1185">Reference proteome</keyword>
<evidence type="ECO:0000313" key="3">
    <source>
        <dbReference type="Proteomes" id="UP001215280"/>
    </source>
</evidence>
<comment type="caution">
    <text evidence="2">The sequence shown here is derived from an EMBL/GenBank/DDBJ whole genome shotgun (WGS) entry which is preliminary data.</text>
</comment>
<reference evidence="2" key="1">
    <citation type="submission" date="2023-03" db="EMBL/GenBank/DDBJ databases">
        <title>Massive genome expansion in bonnet fungi (Mycena s.s.) driven by repeated elements and novel gene families across ecological guilds.</title>
        <authorList>
            <consortium name="Lawrence Berkeley National Laboratory"/>
            <person name="Harder C.B."/>
            <person name="Miyauchi S."/>
            <person name="Viragh M."/>
            <person name="Kuo A."/>
            <person name="Thoen E."/>
            <person name="Andreopoulos B."/>
            <person name="Lu D."/>
            <person name="Skrede I."/>
            <person name="Drula E."/>
            <person name="Henrissat B."/>
            <person name="Morin E."/>
            <person name="Kohler A."/>
            <person name="Barry K."/>
            <person name="LaButti K."/>
            <person name="Morin E."/>
            <person name="Salamov A."/>
            <person name="Lipzen A."/>
            <person name="Mereny Z."/>
            <person name="Hegedus B."/>
            <person name="Baldrian P."/>
            <person name="Stursova M."/>
            <person name="Weitz H."/>
            <person name="Taylor A."/>
            <person name="Grigoriev I.V."/>
            <person name="Nagy L.G."/>
            <person name="Martin F."/>
            <person name="Kauserud H."/>
        </authorList>
    </citation>
    <scope>NUCLEOTIDE SEQUENCE</scope>
    <source>
        <strain evidence="2">CBHHK188m</strain>
    </source>
</reference>
<feature type="compositionally biased region" description="Basic residues" evidence="1">
    <location>
        <begin position="1038"/>
        <end position="1048"/>
    </location>
</feature>
<dbReference type="Proteomes" id="UP001215280">
    <property type="component" value="Unassembled WGS sequence"/>
</dbReference>
<feature type="region of interest" description="Disordered" evidence="1">
    <location>
        <begin position="197"/>
        <end position="223"/>
    </location>
</feature>
<protein>
    <submittedName>
        <fullName evidence="2">Uncharacterized protein</fullName>
    </submittedName>
</protein>
<proteinExistence type="predicted"/>
<accession>A0AAD7NXQ9</accession>